<proteinExistence type="predicted"/>
<name>A0AAN9ZIB8_9ORTH</name>
<keyword evidence="2" id="KW-1185">Reference proteome</keyword>
<evidence type="ECO:0000313" key="1">
    <source>
        <dbReference type="EMBL" id="KAK7874467.1"/>
    </source>
</evidence>
<reference evidence="1 2" key="1">
    <citation type="submission" date="2024-03" db="EMBL/GenBank/DDBJ databases">
        <title>The genome assembly and annotation of the cricket Gryllus longicercus Weissman &amp; Gray.</title>
        <authorList>
            <person name="Szrajer S."/>
            <person name="Gray D."/>
            <person name="Ylla G."/>
        </authorList>
    </citation>
    <scope>NUCLEOTIDE SEQUENCE [LARGE SCALE GENOMIC DNA]</scope>
    <source>
        <strain evidence="1">DAG 2021-001</strain>
        <tissue evidence="1">Whole body minus gut</tissue>
    </source>
</reference>
<evidence type="ECO:0000313" key="2">
    <source>
        <dbReference type="Proteomes" id="UP001378592"/>
    </source>
</evidence>
<comment type="caution">
    <text evidence="1">The sequence shown here is derived from an EMBL/GenBank/DDBJ whole genome shotgun (WGS) entry which is preliminary data.</text>
</comment>
<dbReference type="AlphaFoldDB" id="A0AAN9ZIB8"/>
<dbReference type="Proteomes" id="UP001378592">
    <property type="component" value="Unassembled WGS sequence"/>
</dbReference>
<sequence length="77" mass="9159">MSVKIDDESEFSLFADDQVIKAEDEDDVAYMLRKLEEEYGKWVMEINVQNIENKVVWDMLHDLETSIGLYKRNRSGW</sequence>
<gene>
    <name evidence="1" type="ORF">R5R35_001556</name>
</gene>
<organism evidence="1 2">
    <name type="scientific">Gryllus longicercus</name>
    <dbReference type="NCBI Taxonomy" id="2509291"/>
    <lineage>
        <taxon>Eukaryota</taxon>
        <taxon>Metazoa</taxon>
        <taxon>Ecdysozoa</taxon>
        <taxon>Arthropoda</taxon>
        <taxon>Hexapoda</taxon>
        <taxon>Insecta</taxon>
        <taxon>Pterygota</taxon>
        <taxon>Neoptera</taxon>
        <taxon>Polyneoptera</taxon>
        <taxon>Orthoptera</taxon>
        <taxon>Ensifera</taxon>
        <taxon>Gryllidea</taxon>
        <taxon>Grylloidea</taxon>
        <taxon>Gryllidae</taxon>
        <taxon>Gryllinae</taxon>
        <taxon>Gryllus</taxon>
    </lineage>
</organism>
<dbReference type="EMBL" id="JAZDUA010000002">
    <property type="protein sequence ID" value="KAK7874467.1"/>
    <property type="molecule type" value="Genomic_DNA"/>
</dbReference>
<protein>
    <submittedName>
        <fullName evidence="1">Uncharacterized protein</fullName>
    </submittedName>
</protein>
<accession>A0AAN9ZIB8</accession>